<dbReference type="AlphaFoldDB" id="A0A2T5YNZ7"/>
<dbReference type="OrthoDB" id="1438067at2"/>
<dbReference type="PROSITE" id="PS51186">
    <property type="entry name" value="GNAT"/>
    <property type="match status" value="1"/>
</dbReference>
<comment type="caution">
    <text evidence="2">The sequence shown here is derived from an EMBL/GenBank/DDBJ whole genome shotgun (WGS) entry which is preliminary data.</text>
</comment>
<keyword evidence="3" id="KW-1185">Reference proteome</keyword>
<dbReference type="SUPFAM" id="SSF55729">
    <property type="entry name" value="Acyl-CoA N-acyltransferases (Nat)"/>
    <property type="match status" value="1"/>
</dbReference>
<keyword evidence="2" id="KW-0808">Transferase</keyword>
<evidence type="ECO:0000313" key="3">
    <source>
        <dbReference type="Proteomes" id="UP000244225"/>
    </source>
</evidence>
<dbReference type="InterPro" id="IPR016181">
    <property type="entry name" value="Acyl_CoA_acyltransferase"/>
</dbReference>
<evidence type="ECO:0000259" key="1">
    <source>
        <dbReference type="PROSITE" id="PS51186"/>
    </source>
</evidence>
<dbReference type="InterPro" id="IPR000182">
    <property type="entry name" value="GNAT_dom"/>
</dbReference>
<proteinExistence type="predicted"/>
<feature type="domain" description="N-acetyltransferase" evidence="1">
    <location>
        <begin position="5"/>
        <end position="156"/>
    </location>
</feature>
<protein>
    <submittedName>
        <fullName evidence="2">Putative N-acetyltransferase YhbS</fullName>
    </submittedName>
</protein>
<dbReference type="Proteomes" id="UP000244225">
    <property type="component" value="Unassembled WGS sequence"/>
</dbReference>
<gene>
    <name evidence="2" type="ORF">C8N40_10212</name>
</gene>
<organism evidence="2 3">
    <name type="scientific">Pontibacter mucosus</name>
    <dbReference type="NCBI Taxonomy" id="1649266"/>
    <lineage>
        <taxon>Bacteria</taxon>
        <taxon>Pseudomonadati</taxon>
        <taxon>Bacteroidota</taxon>
        <taxon>Cytophagia</taxon>
        <taxon>Cytophagales</taxon>
        <taxon>Hymenobacteraceae</taxon>
        <taxon>Pontibacter</taxon>
    </lineage>
</organism>
<evidence type="ECO:0000313" key="2">
    <source>
        <dbReference type="EMBL" id="PTX21043.1"/>
    </source>
</evidence>
<dbReference type="Pfam" id="PF13527">
    <property type="entry name" value="Acetyltransf_9"/>
    <property type="match status" value="1"/>
</dbReference>
<sequence length="173" mass="19771">MIITEKYSQLAPEVKSILSRLVEEEFGHVAFVQERAWAQPDWVLIQYENEEIATFCHIVVREVSMDGASYTVAGLNNVITPKAHRGKGYASEVVREAGKFALQELNCAYGLLLCADTLLPFYSRLGWYRLEECKLYYSQPSGEQRYDSNTMLLPLTGQPNFHPRHINLNGLPW</sequence>
<dbReference type="RefSeq" id="WP_108210461.1">
    <property type="nucleotide sequence ID" value="NZ_QBKI01000002.1"/>
</dbReference>
<dbReference type="GO" id="GO:0016747">
    <property type="term" value="F:acyltransferase activity, transferring groups other than amino-acyl groups"/>
    <property type="evidence" value="ECO:0007669"/>
    <property type="project" value="InterPro"/>
</dbReference>
<accession>A0A2T5YNZ7</accession>
<name>A0A2T5YNZ7_9BACT</name>
<dbReference type="EMBL" id="QBKI01000002">
    <property type="protein sequence ID" value="PTX21043.1"/>
    <property type="molecule type" value="Genomic_DNA"/>
</dbReference>
<dbReference type="Gene3D" id="3.40.630.30">
    <property type="match status" value="1"/>
</dbReference>
<reference evidence="2 3" key="1">
    <citation type="submission" date="2018-04" db="EMBL/GenBank/DDBJ databases">
        <title>Genomic Encyclopedia of Archaeal and Bacterial Type Strains, Phase II (KMG-II): from individual species to whole genera.</title>
        <authorList>
            <person name="Goeker M."/>
        </authorList>
    </citation>
    <scope>NUCLEOTIDE SEQUENCE [LARGE SCALE GENOMIC DNA]</scope>
    <source>
        <strain evidence="2 3">DSM 100162</strain>
    </source>
</reference>